<feature type="domain" description="AAA+ ATPase" evidence="5">
    <location>
        <begin position="32"/>
        <end position="217"/>
    </location>
</feature>
<evidence type="ECO:0000313" key="6">
    <source>
        <dbReference type="EMBL" id="SFS57040.1"/>
    </source>
</evidence>
<evidence type="ECO:0000256" key="1">
    <source>
        <dbReference type="ARBA" id="ARBA00005417"/>
    </source>
</evidence>
<evidence type="ECO:0000313" key="7">
    <source>
        <dbReference type="Proteomes" id="UP000198852"/>
    </source>
</evidence>
<keyword evidence="3" id="KW-0547">Nucleotide-binding</keyword>
<proteinExistence type="inferred from homology"/>
<dbReference type="Pfam" id="PF00005">
    <property type="entry name" value="ABC_tran"/>
    <property type="match status" value="1"/>
</dbReference>
<dbReference type="RefSeq" id="WP_093415558.1">
    <property type="nucleotide sequence ID" value="NZ_FOZX01000002.1"/>
</dbReference>
<evidence type="ECO:0000256" key="2">
    <source>
        <dbReference type="ARBA" id="ARBA00022448"/>
    </source>
</evidence>
<comment type="similarity">
    <text evidence="1">Belongs to the ABC transporter superfamily.</text>
</comment>
<dbReference type="GO" id="GO:0005524">
    <property type="term" value="F:ATP binding"/>
    <property type="evidence" value="ECO:0007669"/>
    <property type="project" value="UniProtKB-KW"/>
</dbReference>
<evidence type="ECO:0000256" key="3">
    <source>
        <dbReference type="ARBA" id="ARBA00022741"/>
    </source>
</evidence>
<keyword evidence="2" id="KW-0813">Transport</keyword>
<evidence type="ECO:0000256" key="4">
    <source>
        <dbReference type="ARBA" id="ARBA00022840"/>
    </source>
</evidence>
<keyword evidence="7" id="KW-1185">Reference proteome</keyword>
<dbReference type="EMBL" id="FOZX01000002">
    <property type="protein sequence ID" value="SFS57040.1"/>
    <property type="molecule type" value="Genomic_DNA"/>
</dbReference>
<accession>A0A1I6QXE4</accession>
<reference evidence="7" key="1">
    <citation type="submission" date="2016-10" db="EMBL/GenBank/DDBJ databases">
        <authorList>
            <person name="Varghese N."/>
            <person name="Submissions S."/>
        </authorList>
    </citation>
    <scope>NUCLEOTIDE SEQUENCE [LARGE SCALE GENOMIC DNA]</scope>
    <source>
        <strain evidence="7">DSM 44771</strain>
    </source>
</reference>
<dbReference type="SUPFAM" id="SSF52540">
    <property type="entry name" value="P-loop containing nucleoside triphosphate hydrolases"/>
    <property type="match status" value="1"/>
</dbReference>
<dbReference type="InterPro" id="IPR003593">
    <property type="entry name" value="AAA+_ATPase"/>
</dbReference>
<dbReference type="InterPro" id="IPR027417">
    <property type="entry name" value="P-loop_NTPase"/>
</dbReference>
<dbReference type="SMART" id="SM00382">
    <property type="entry name" value="AAA"/>
    <property type="match status" value="1"/>
</dbReference>
<dbReference type="OrthoDB" id="3243210at2"/>
<dbReference type="Gene3D" id="3.40.50.300">
    <property type="entry name" value="P-loop containing nucleotide triphosphate hydrolases"/>
    <property type="match status" value="1"/>
</dbReference>
<evidence type="ECO:0000259" key="5">
    <source>
        <dbReference type="SMART" id="SM00382"/>
    </source>
</evidence>
<dbReference type="GO" id="GO:0016887">
    <property type="term" value="F:ATP hydrolysis activity"/>
    <property type="evidence" value="ECO:0007669"/>
    <property type="project" value="InterPro"/>
</dbReference>
<dbReference type="Proteomes" id="UP000198852">
    <property type="component" value="Unassembled WGS sequence"/>
</dbReference>
<dbReference type="PANTHER" id="PTHR43335">
    <property type="entry name" value="ABC TRANSPORTER, ATP-BINDING PROTEIN"/>
    <property type="match status" value="1"/>
</dbReference>
<dbReference type="InterPro" id="IPR003439">
    <property type="entry name" value="ABC_transporter-like_ATP-bd"/>
</dbReference>
<organism evidence="6 7">
    <name type="scientific">Saccharopolyspora flava</name>
    <dbReference type="NCBI Taxonomy" id="95161"/>
    <lineage>
        <taxon>Bacteria</taxon>
        <taxon>Bacillati</taxon>
        <taxon>Actinomycetota</taxon>
        <taxon>Actinomycetes</taxon>
        <taxon>Pseudonocardiales</taxon>
        <taxon>Pseudonocardiaceae</taxon>
        <taxon>Saccharopolyspora</taxon>
    </lineage>
</organism>
<name>A0A1I6QXE4_9PSEU</name>
<keyword evidence="4" id="KW-0067">ATP-binding</keyword>
<protein>
    <submittedName>
        <fullName evidence="6">ABC transporter</fullName>
    </submittedName>
</protein>
<sequence>MYVLGAGILAHGIAARGPEGVVFANLDLRVEPGSLTVVAGPSGSGRTSLLLALCGRLRIITGELDVDGFPLPRKAARVRKLIRPARLRPGCELEDRHRVREAITERRLISGTNKASIELGLELVGLDVDRSLLIGELPPEERLLLAVGLAAAPAPAGIVVDDVDAGLTQSGRARAWAALREVTGIGMTVIASTTDRPAGAANVVRLPAGRFAEPTAEIEMPGEAGR</sequence>
<gene>
    <name evidence="6" type="ORF">SAMN05660874_02034</name>
</gene>
<dbReference type="STRING" id="95161.SAMN05660874_02034"/>
<dbReference type="AlphaFoldDB" id="A0A1I6QXE4"/>